<dbReference type="Pfam" id="PF21694">
    <property type="entry name" value="DNA_pol3_delta_C"/>
    <property type="match status" value="1"/>
</dbReference>
<proteinExistence type="inferred from homology"/>
<evidence type="ECO:0000256" key="6">
    <source>
        <dbReference type="ARBA" id="ARBA00022932"/>
    </source>
</evidence>
<dbReference type="EMBL" id="JAEQMG010000041">
    <property type="protein sequence ID" value="MBK6087753.1"/>
    <property type="molecule type" value="Genomic_DNA"/>
</dbReference>
<comment type="caution">
    <text evidence="11">The sequence shown here is derived from an EMBL/GenBank/DDBJ whole genome shotgun (WGS) entry which is preliminary data.</text>
</comment>
<dbReference type="SUPFAM" id="SSF48019">
    <property type="entry name" value="post-AAA+ oligomerization domain-like"/>
    <property type="match status" value="1"/>
</dbReference>
<dbReference type="InterPro" id="IPR008921">
    <property type="entry name" value="DNA_pol3_clamp-load_cplx_C"/>
</dbReference>
<dbReference type="PANTHER" id="PTHR34388:SF1">
    <property type="entry name" value="DNA POLYMERASE III SUBUNIT DELTA"/>
    <property type="match status" value="1"/>
</dbReference>
<accession>A0A934TZR5</accession>
<comment type="catalytic activity">
    <reaction evidence="8">
        <text>DNA(n) + a 2'-deoxyribonucleoside 5'-triphosphate = DNA(n+1) + diphosphate</text>
        <dbReference type="Rhea" id="RHEA:22508"/>
        <dbReference type="Rhea" id="RHEA-COMP:17339"/>
        <dbReference type="Rhea" id="RHEA-COMP:17340"/>
        <dbReference type="ChEBI" id="CHEBI:33019"/>
        <dbReference type="ChEBI" id="CHEBI:61560"/>
        <dbReference type="ChEBI" id="CHEBI:173112"/>
        <dbReference type="EC" id="2.7.7.7"/>
    </reaction>
</comment>
<dbReference type="GO" id="GO:0006261">
    <property type="term" value="P:DNA-templated DNA replication"/>
    <property type="evidence" value="ECO:0007669"/>
    <property type="project" value="TreeGrafter"/>
</dbReference>
<evidence type="ECO:0000313" key="11">
    <source>
        <dbReference type="EMBL" id="MBK6087753.1"/>
    </source>
</evidence>
<feature type="domain" description="DNA polymerase III delta subunit-like C-terminal" evidence="10">
    <location>
        <begin position="216"/>
        <end position="337"/>
    </location>
</feature>
<protein>
    <recommendedName>
        <fullName evidence="2">DNA polymerase III subunit delta</fullName>
        <ecNumber evidence="1">2.7.7.7</ecNumber>
    </recommendedName>
</protein>
<dbReference type="Gene3D" id="1.10.8.60">
    <property type="match status" value="1"/>
</dbReference>
<evidence type="ECO:0000256" key="3">
    <source>
        <dbReference type="ARBA" id="ARBA00022679"/>
    </source>
</evidence>
<keyword evidence="5" id="KW-0235">DNA replication</keyword>
<evidence type="ECO:0000256" key="8">
    <source>
        <dbReference type="ARBA" id="ARBA00049244"/>
    </source>
</evidence>
<dbReference type="GO" id="GO:0003677">
    <property type="term" value="F:DNA binding"/>
    <property type="evidence" value="ECO:0007669"/>
    <property type="project" value="InterPro"/>
</dbReference>
<dbReference type="GO" id="GO:0003887">
    <property type="term" value="F:DNA-directed DNA polymerase activity"/>
    <property type="evidence" value="ECO:0007669"/>
    <property type="project" value="UniProtKB-KW"/>
</dbReference>
<evidence type="ECO:0000259" key="10">
    <source>
        <dbReference type="Pfam" id="PF21694"/>
    </source>
</evidence>
<gene>
    <name evidence="11" type="primary">holA</name>
    <name evidence="11" type="ORF">JKK62_03635</name>
</gene>
<evidence type="ECO:0000256" key="4">
    <source>
        <dbReference type="ARBA" id="ARBA00022695"/>
    </source>
</evidence>
<name>A0A934TZR5_9FIRM</name>
<dbReference type="RefSeq" id="WP_186833470.1">
    <property type="nucleotide sequence ID" value="NZ_JAEQMG010000041.1"/>
</dbReference>
<dbReference type="InterPro" id="IPR048466">
    <property type="entry name" value="DNA_pol3_delta-like_C"/>
</dbReference>
<dbReference type="GO" id="GO:0009360">
    <property type="term" value="C:DNA polymerase III complex"/>
    <property type="evidence" value="ECO:0007669"/>
    <property type="project" value="InterPro"/>
</dbReference>
<evidence type="ECO:0000256" key="2">
    <source>
        <dbReference type="ARBA" id="ARBA00017703"/>
    </source>
</evidence>
<feature type="domain" description="DNA polymerase III delta N-terminal" evidence="9">
    <location>
        <begin position="20"/>
        <end position="130"/>
    </location>
</feature>
<dbReference type="EC" id="2.7.7.7" evidence="1"/>
<comment type="similarity">
    <text evidence="7">Belongs to the DNA polymerase HolA subunit family.</text>
</comment>
<evidence type="ECO:0000259" key="9">
    <source>
        <dbReference type="Pfam" id="PF06144"/>
    </source>
</evidence>
<dbReference type="AlphaFoldDB" id="A0A934TZR5"/>
<evidence type="ECO:0000256" key="5">
    <source>
        <dbReference type="ARBA" id="ARBA00022705"/>
    </source>
</evidence>
<organism evidence="11 12">
    <name type="scientific">Ruminococcus difficilis</name>
    <dbReference type="NCBI Taxonomy" id="2763069"/>
    <lineage>
        <taxon>Bacteria</taxon>
        <taxon>Bacillati</taxon>
        <taxon>Bacillota</taxon>
        <taxon>Clostridia</taxon>
        <taxon>Eubacteriales</taxon>
        <taxon>Oscillospiraceae</taxon>
        <taxon>Ruminococcus</taxon>
    </lineage>
</organism>
<sequence length="348" mass="38666">MVTESQLKKQLNSGQISNLYLCFGEEKMLVKRCAQLIENKISGGDLNEFNYHVFDNDADLSDISVCADMIPFMSEWNILRINDMDIDKLAKGDFDALMKIIKNASGQTVIIIAMPTLEVTAKSAKKQFKQVINHIDKNGVCIELAHRTGLMLERDLCKWAKVGGCSMSELTAHALIQYAGEDLNRLNAEMKKLTAYADGGEITPEMIELLVSKTAEASVYDLFGLIVEGKTDKALSAIDALFYQQVSGGYIATVLSGAYLDAYRARIGSEAGKPNAVVAEDFGYNRRAWVLDKLGRQIRRVTTASLRRSIDELLAMQTRMVTETVDERTEIERLVCNLVLIAGDRSDE</sequence>
<dbReference type="InterPro" id="IPR005790">
    <property type="entry name" value="DNA_polIII_delta"/>
</dbReference>
<dbReference type="Proteomes" id="UP000633365">
    <property type="component" value="Unassembled WGS sequence"/>
</dbReference>
<dbReference type="SUPFAM" id="SSF52540">
    <property type="entry name" value="P-loop containing nucleoside triphosphate hydrolases"/>
    <property type="match status" value="1"/>
</dbReference>
<dbReference type="Gene3D" id="1.20.272.10">
    <property type="match status" value="1"/>
</dbReference>
<dbReference type="InterPro" id="IPR010372">
    <property type="entry name" value="DNA_pol3_delta_N"/>
</dbReference>
<dbReference type="NCBIfam" id="TIGR01128">
    <property type="entry name" value="holA"/>
    <property type="match status" value="1"/>
</dbReference>
<evidence type="ECO:0000256" key="7">
    <source>
        <dbReference type="ARBA" id="ARBA00034754"/>
    </source>
</evidence>
<dbReference type="PANTHER" id="PTHR34388">
    <property type="entry name" value="DNA POLYMERASE III SUBUNIT DELTA"/>
    <property type="match status" value="1"/>
</dbReference>
<evidence type="ECO:0000256" key="1">
    <source>
        <dbReference type="ARBA" id="ARBA00012417"/>
    </source>
</evidence>
<dbReference type="Pfam" id="PF06144">
    <property type="entry name" value="DNA_pol3_delta"/>
    <property type="match status" value="1"/>
</dbReference>
<reference evidence="11" key="1">
    <citation type="submission" date="2021-01" db="EMBL/GenBank/DDBJ databases">
        <title>Genome public.</title>
        <authorList>
            <person name="Liu C."/>
            <person name="Sun Q."/>
        </authorList>
    </citation>
    <scope>NUCLEOTIDE SEQUENCE</scope>
    <source>
        <strain evidence="11">M6</strain>
    </source>
</reference>
<dbReference type="Gene3D" id="3.40.50.300">
    <property type="entry name" value="P-loop containing nucleotide triphosphate hydrolases"/>
    <property type="match status" value="1"/>
</dbReference>
<evidence type="ECO:0000313" key="12">
    <source>
        <dbReference type="Proteomes" id="UP000633365"/>
    </source>
</evidence>
<keyword evidence="6" id="KW-0239">DNA-directed DNA polymerase</keyword>
<dbReference type="InterPro" id="IPR027417">
    <property type="entry name" value="P-loop_NTPase"/>
</dbReference>
<keyword evidence="3 11" id="KW-0808">Transferase</keyword>
<keyword evidence="12" id="KW-1185">Reference proteome</keyword>
<keyword evidence="4 11" id="KW-0548">Nucleotidyltransferase</keyword>